<comment type="caution">
    <text evidence="2">The sequence shown here is derived from an EMBL/GenBank/DDBJ whole genome shotgun (WGS) entry which is preliminary data.</text>
</comment>
<evidence type="ECO:0000313" key="3">
    <source>
        <dbReference type="Proteomes" id="UP001604277"/>
    </source>
</evidence>
<name>A0ABD1PL81_9LAMI</name>
<keyword evidence="3" id="KW-1185">Reference proteome</keyword>
<dbReference type="AlphaFoldDB" id="A0ABD1PL81"/>
<protein>
    <submittedName>
        <fullName evidence="2">Uncharacterized protein</fullName>
    </submittedName>
</protein>
<dbReference type="SUPFAM" id="SSF56300">
    <property type="entry name" value="Metallo-dependent phosphatases"/>
    <property type="match status" value="1"/>
</dbReference>
<dbReference type="Proteomes" id="UP001604277">
    <property type="component" value="Unassembled WGS sequence"/>
</dbReference>
<dbReference type="Gene3D" id="3.60.21.10">
    <property type="match status" value="1"/>
</dbReference>
<evidence type="ECO:0000313" key="2">
    <source>
        <dbReference type="EMBL" id="KAL2464153.1"/>
    </source>
</evidence>
<evidence type="ECO:0000256" key="1">
    <source>
        <dbReference type="SAM" id="MobiDB-lite"/>
    </source>
</evidence>
<organism evidence="2 3">
    <name type="scientific">Forsythia ovata</name>
    <dbReference type="NCBI Taxonomy" id="205694"/>
    <lineage>
        <taxon>Eukaryota</taxon>
        <taxon>Viridiplantae</taxon>
        <taxon>Streptophyta</taxon>
        <taxon>Embryophyta</taxon>
        <taxon>Tracheophyta</taxon>
        <taxon>Spermatophyta</taxon>
        <taxon>Magnoliopsida</taxon>
        <taxon>eudicotyledons</taxon>
        <taxon>Gunneridae</taxon>
        <taxon>Pentapetalae</taxon>
        <taxon>asterids</taxon>
        <taxon>lamiids</taxon>
        <taxon>Lamiales</taxon>
        <taxon>Oleaceae</taxon>
        <taxon>Forsythieae</taxon>
        <taxon>Forsythia</taxon>
    </lineage>
</organism>
<feature type="region of interest" description="Disordered" evidence="1">
    <location>
        <begin position="1"/>
        <end position="24"/>
    </location>
</feature>
<dbReference type="EMBL" id="JBFOLJ010000018">
    <property type="protein sequence ID" value="KAL2464153.1"/>
    <property type="molecule type" value="Genomic_DNA"/>
</dbReference>
<proteinExistence type="predicted"/>
<reference evidence="3" key="1">
    <citation type="submission" date="2024-07" db="EMBL/GenBank/DDBJ databases">
        <title>Two chromosome-level genome assemblies of Korean endemic species Abeliophyllum distichum and Forsythia ovata (Oleaceae).</title>
        <authorList>
            <person name="Jang H."/>
        </authorList>
    </citation>
    <scope>NUCLEOTIDE SEQUENCE [LARGE SCALE GENOMIC DNA]</scope>
</reference>
<sequence length="160" mass="18045">MSATKASAKKRVLESNNSKSESRQRVIVDDDFDVDISDDIKGIMSALKQIKEKAHKNGFLDVDNDIVFAGDAGCNSVQSTCLSPEEAPPSPGEAICIGSMECKLLVALIVRYPQRITIQRGNHESRQVNTLWWKRLVESSDGHETHLFYYQCYDLHAWMR</sequence>
<accession>A0ABD1PL81</accession>
<gene>
    <name evidence="2" type="ORF">Fot_52109</name>
</gene>
<dbReference type="InterPro" id="IPR029052">
    <property type="entry name" value="Metallo-depent_PP-like"/>
</dbReference>